<dbReference type="EMBL" id="SAUN01000001">
    <property type="protein sequence ID" value="RVX37878.1"/>
    <property type="molecule type" value="Genomic_DNA"/>
</dbReference>
<reference evidence="10 11" key="1">
    <citation type="submission" date="2019-01" db="EMBL/GenBank/DDBJ databases">
        <title>Sequencing the genomes of 1000 actinobacteria strains.</title>
        <authorList>
            <person name="Klenk H.-P."/>
        </authorList>
    </citation>
    <scope>NUCLEOTIDE SEQUENCE [LARGE SCALE GENOMIC DNA]</scope>
    <source>
        <strain evidence="10 11">DSM 43925</strain>
    </source>
</reference>
<evidence type="ECO:0000313" key="11">
    <source>
        <dbReference type="Proteomes" id="UP000284824"/>
    </source>
</evidence>
<evidence type="ECO:0000256" key="1">
    <source>
        <dbReference type="ARBA" id="ARBA00011073"/>
    </source>
</evidence>
<comment type="caution">
    <text evidence="10">The sequence shown here is derived from an EMBL/GenBank/DDBJ whole genome shotgun (WGS) entry which is preliminary data.</text>
</comment>
<name>A0A438LX71_9ACTN</name>
<sequence length="1047" mass="109195">MTLGKSLLAALLAGTIGVTPTQAPASQAPSPPVNGVTLITGDRVVVTAQGHRVEPGPGRHVDFSSQVRGGHLYVIPSDAAPLLAQGVLDRRLFDITQLLAWRYGDADTPDIPVIEQGITTPLGSSQVRRLSSLGMSAARVSKANASQTWRTLTGARTLVAGRTKLWLDGRRSFSLDESVKQIGAPQAWQQGLTGKGVTVAVLDSGYDPDHPDLKDAVTHEGKFSKEPDMRDNNGHGTHVASIVAGRGEKFRGVAPEASLAIGKVGEGNSLTESEGLAGMEWAAVEVKAKIVNMSWGGPDGPELDPLEQAVNTLSEQTGALFVAAAGNDGVKGSVISPASAEAALTVGAVDKQGRMADFSSQGPRVGDHAIKPDVAAPGVDIMAAAVGGGYRSMSGTSMAAPHMAGAAAILAQRHPDWTGAQIKSALIGSAAPVQDATIYQQGAGTIDLVRALRQQVVPKQANVWAAFPWNGTGGRTATKTITYANAGDTPVALSLSADSEVLKLPSDQVTVPAKGEASVTLTIDASGKAPDEYPGTVTARSGETVIRTLAGAYVEPESYDVTITVVGRQGLPVNPQAGEIYEAESGTVHALSFQNGTATVRLPKGDWNLYTSIREKIDGQPVLTIADSPLKVDGSDQRLTVDTRQGKPVKITVDDPSAQLQRVSSLGLDHGAWNLWSRMFGLDANSQVFVIPAASPGLTYTLATTWLSKDLSPSPYVYTLVDRRSGGLPDDPTYHARKKELAKVTATYRASGAAATGSPLVSLHVGDSMVEFPVSSVGDIALPGTLVHYRTPGLVYDSSLQVGTALTSDGGKLMKRGHTSEVWNAAVTGPSFLLPAGHRTGDSLTFAATAMFADGQPGRTGSDTAATGTATLAKDGKALATADLADCDAHQPQSCGLRADLPAGSGAYTLTTSMRRQATLSTEVKSVWTFPSTTTAKRQPLPLMAVRYSPEGLDDSNRAKPGSTTRMPMWVERNPGSTKAETRSIRLEVSADDGATWRPVPVTRTGSGWTATLTNPRTAGFISLRAAVTDTAGDGVTQLITRAYAVG</sequence>
<dbReference type="PROSITE" id="PS00137">
    <property type="entry name" value="SUBTILASE_HIS"/>
    <property type="match status" value="1"/>
</dbReference>
<dbReference type="PANTHER" id="PTHR43806:SF11">
    <property type="entry name" value="CEREVISIN-RELATED"/>
    <property type="match status" value="1"/>
</dbReference>
<dbReference type="PROSITE" id="PS00138">
    <property type="entry name" value="SUBTILASE_SER"/>
    <property type="match status" value="1"/>
</dbReference>
<protein>
    <submittedName>
        <fullName evidence="10">Subtilase family protein</fullName>
    </submittedName>
</protein>
<dbReference type="GO" id="GO:0006508">
    <property type="term" value="P:proteolysis"/>
    <property type="evidence" value="ECO:0007669"/>
    <property type="project" value="UniProtKB-KW"/>
</dbReference>
<comment type="similarity">
    <text evidence="1 6">Belongs to the peptidase S8 family.</text>
</comment>
<dbReference type="PANTHER" id="PTHR43806">
    <property type="entry name" value="PEPTIDASE S8"/>
    <property type="match status" value="1"/>
</dbReference>
<dbReference type="Pfam" id="PF00082">
    <property type="entry name" value="Peptidase_S8"/>
    <property type="match status" value="1"/>
</dbReference>
<feature type="active site" description="Charge relay system" evidence="5 6">
    <location>
        <position position="235"/>
    </location>
</feature>
<dbReference type="InterPro" id="IPR015500">
    <property type="entry name" value="Peptidase_S8_subtilisin-rel"/>
</dbReference>
<feature type="domain" description="Peptidase S8/S53" evidence="9">
    <location>
        <begin position="194"/>
        <end position="440"/>
    </location>
</feature>
<keyword evidence="2 6" id="KW-0645">Protease</keyword>
<evidence type="ECO:0000256" key="8">
    <source>
        <dbReference type="SAM" id="SignalP"/>
    </source>
</evidence>
<dbReference type="OrthoDB" id="614750at2"/>
<evidence type="ECO:0000256" key="6">
    <source>
        <dbReference type="PROSITE-ProRule" id="PRU01240"/>
    </source>
</evidence>
<evidence type="ECO:0000256" key="7">
    <source>
        <dbReference type="SAM" id="MobiDB-lite"/>
    </source>
</evidence>
<feature type="signal peptide" evidence="8">
    <location>
        <begin position="1"/>
        <end position="25"/>
    </location>
</feature>
<accession>A0A438LX71</accession>
<dbReference type="PRINTS" id="PR00723">
    <property type="entry name" value="SUBTILISIN"/>
</dbReference>
<dbReference type="InterPro" id="IPR022398">
    <property type="entry name" value="Peptidase_S8_His-AS"/>
</dbReference>
<dbReference type="Proteomes" id="UP000284824">
    <property type="component" value="Unassembled WGS sequence"/>
</dbReference>
<keyword evidence="11" id="KW-1185">Reference proteome</keyword>
<dbReference type="PROSITE" id="PS51892">
    <property type="entry name" value="SUBTILASE"/>
    <property type="match status" value="1"/>
</dbReference>
<evidence type="ECO:0000313" key="10">
    <source>
        <dbReference type="EMBL" id="RVX37878.1"/>
    </source>
</evidence>
<keyword evidence="8" id="KW-0732">Signal</keyword>
<dbReference type="SUPFAM" id="SSF52743">
    <property type="entry name" value="Subtilisin-like"/>
    <property type="match status" value="1"/>
</dbReference>
<dbReference type="GO" id="GO:0004252">
    <property type="term" value="F:serine-type endopeptidase activity"/>
    <property type="evidence" value="ECO:0007669"/>
    <property type="project" value="UniProtKB-UniRule"/>
</dbReference>
<keyword evidence="3 6" id="KW-0378">Hydrolase</keyword>
<feature type="active site" description="Charge relay system" evidence="5 6">
    <location>
        <position position="203"/>
    </location>
</feature>
<organism evidence="10 11">
    <name type="scientific">Nonomuraea polychroma</name>
    <dbReference type="NCBI Taxonomy" id="46176"/>
    <lineage>
        <taxon>Bacteria</taxon>
        <taxon>Bacillati</taxon>
        <taxon>Actinomycetota</taxon>
        <taxon>Actinomycetes</taxon>
        <taxon>Streptosporangiales</taxon>
        <taxon>Streptosporangiaceae</taxon>
        <taxon>Nonomuraea</taxon>
    </lineage>
</organism>
<dbReference type="AlphaFoldDB" id="A0A438LX71"/>
<keyword evidence="4 6" id="KW-0720">Serine protease</keyword>
<dbReference type="Gene3D" id="3.40.50.200">
    <property type="entry name" value="Peptidase S8/S53 domain"/>
    <property type="match status" value="1"/>
</dbReference>
<dbReference type="InterPro" id="IPR036852">
    <property type="entry name" value="Peptidase_S8/S53_dom_sf"/>
</dbReference>
<evidence type="ECO:0000259" key="9">
    <source>
        <dbReference type="Pfam" id="PF00082"/>
    </source>
</evidence>
<dbReference type="InterPro" id="IPR023828">
    <property type="entry name" value="Peptidase_S8_Ser-AS"/>
</dbReference>
<evidence type="ECO:0000256" key="5">
    <source>
        <dbReference type="PIRSR" id="PIRSR615500-1"/>
    </source>
</evidence>
<feature type="active site" description="Charge relay system" evidence="5 6">
    <location>
        <position position="397"/>
    </location>
</feature>
<dbReference type="InterPro" id="IPR000209">
    <property type="entry name" value="Peptidase_S8/S53_dom"/>
</dbReference>
<proteinExistence type="inferred from homology"/>
<evidence type="ECO:0000256" key="4">
    <source>
        <dbReference type="ARBA" id="ARBA00022825"/>
    </source>
</evidence>
<gene>
    <name evidence="10" type="ORF">EDD27_0160</name>
</gene>
<dbReference type="InterPro" id="IPR050131">
    <property type="entry name" value="Peptidase_S8_subtilisin-like"/>
</dbReference>
<evidence type="ECO:0000256" key="3">
    <source>
        <dbReference type="ARBA" id="ARBA00022801"/>
    </source>
</evidence>
<feature type="region of interest" description="Disordered" evidence="7">
    <location>
        <begin position="952"/>
        <end position="981"/>
    </location>
</feature>
<feature type="chain" id="PRO_5019527075" evidence="8">
    <location>
        <begin position="26"/>
        <end position="1047"/>
    </location>
</feature>
<evidence type="ECO:0000256" key="2">
    <source>
        <dbReference type="ARBA" id="ARBA00022670"/>
    </source>
</evidence>